<reference evidence="2 3" key="1">
    <citation type="submission" date="2019-07" db="EMBL/GenBank/DDBJ databases">
        <title>Draft genome of C. aurimucosum strain 15-4290.</title>
        <authorList>
            <person name="Pacheco L.G.C."/>
            <person name="Aguiar E.R.G.R."/>
            <person name="Navas J."/>
            <person name="Santos C.S."/>
            <person name="Rocha D.J.P.G."/>
        </authorList>
    </citation>
    <scope>NUCLEOTIDE SEQUENCE [LARGE SCALE GENOMIC DNA]</scope>
    <source>
        <strain evidence="2 3">15-4290</strain>
    </source>
</reference>
<accession>A0A558IL27</accession>
<organism evidence="2 3">
    <name type="scientific">Corynebacterium aurimucosum</name>
    <dbReference type="NCBI Taxonomy" id="169292"/>
    <lineage>
        <taxon>Bacteria</taxon>
        <taxon>Bacillati</taxon>
        <taxon>Actinomycetota</taxon>
        <taxon>Actinomycetes</taxon>
        <taxon>Mycobacteriales</taxon>
        <taxon>Corynebacteriaceae</taxon>
        <taxon>Corynebacterium</taxon>
    </lineage>
</organism>
<evidence type="ECO:0000313" key="3">
    <source>
        <dbReference type="Proteomes" id="UP000320648"/>
    </source>
</evidence>
<proteinExistence type="predicted"/>
<dbReference type="Proteomes" id="UP000320648">
    <property type="component" value="Unassembled WGS sequence"/>
</dbReference>
<evidence type="ECO:0000313" key="2">
    <source>
        <dbReference type="EMBL" id="TVU82103.1"/>
    </source>
</evidence>
<sequence length="33" mass="3711">KVPVSYSMGTAGTKLTVHWVEDNEKQSKTFDVQ</sequence>
<feature type="non-terminal residue" evidence="2">
    <location>
        <position position="1"/>
    </location>
</feature>
<name>A0A558IL27_9CORY</name>
<dbReference type="AlphaFoldDB" id="A0A558IL27"/>
<comment type="caution">
    <text evidence="2">The sequence shown here is derived from an EMBL/GenBank/DDBJ whole genome shotgun (WGS) entry which is preliminary data.</text>
</comment>
<dbReference type="EMBL" id="VMTX01000015">
    <property type="protein sequence ID" value="TVU81901.1"/>
    <property type="molecule type" value="Genomic_DNA"/>
</dbReference>
<gene>
    <name evidence="2" type="ORF">FQN05_10390</name>
    <name evidence="1" type="ORF">FQN05_10645</name>
</gene>
<evidence type="ECO:0000313" key="1">
    <source>
        <dbReference type="EMBL" id="TVU81901.1"/>
    </source>
</evidence>
<protein>
    <submittedName>
        <fullName evidence="2">DUF4062 domain-containing protein</fullName>
    </submittedName>
</protein>
<dbReference type="EMBL" id="VMTX01000014">
    <property type="protein sequence ID" value="TVU82103.1"/>
    <property type="molecule type" value="Genomic_DNA"/>
</dbReference>